<dbReference type="AlphaFoldDB" id="A0A937D4C2"/>
<dbReference type="SMART" id="SM00822">
    <property type="entry name" value="PKS_KR"/>
    <property type="match status" value="1"/>
</dbReference>
<dbReference type="Gene3D" id="3.40.50.720">
    <property type="entry name" value="NAD(P)-binding Rossmann-like Domain"/>
    <property type="match status" value="1"/>
</dbReference>
<comment type="similarity">
    <text evidence="1">Belongs to the short-chain dehydrogenases/reductases (SDR) family.</text>
</comment>
<dbReference type="InterPro" id="IPR036291">
    <property type="entry name" value="NAD(P)-bd_dom_sf"/>
</dbReference>
<dbReference type="GO" id="GO:0016491">
    <property type="term" value="F:oxidoreductase activity"/>
    <property type="evidence" value="ECO:0007669"/>
    <property type="project" value="UniProtKB-KW"/>
</dbReference>
<name>A0A937D4C2_9BURK</name>
<comment type="caution">
    <text evidence="4">The sequence shown here is derived from an EMBL/GenBank/DDBJ whole genome shotgun (WGS) entry which is preliminary data.</text>
</comment>
<dbReference type="PANTHER" id="PTHR44196:SF1">
    <property type="entry name" value="DEHYDROGENASE_REDUCTASE SDR FAMILY MEMBER 7B"/>
    <property type="match status" value="1"/>
</dbReference>
<gene>
    <name evidence="4" type="ORF">JI739_00175</name>
</gene>
<dbReference type="EMBL" id="JAEQNA010000001">
    <property type="protein sequence ID" value="MBL0418748.1"/>
    <property type="molecule type" value="Genomic_DNA"/>
</dbReference>
<evidence type="ECO:0000259" key="3">
    <source>
        <dbReference type="SMART" id="SM00822"/>
    </source>
</evidence>
<dbReference type="NCBIfam" id="NF006565">
    <property type="entry name" value="PRK09072.1"/>
    <property type="match status" value="1"/>
</dbReference>
<dbReference type="InterPro" id="IPR020904">
    <property type="entry name" value="Sc_DH/Rdtase_CS"/>
</dbReference>
<organism evidence="4 5">
    <name type="scientific">Ramlibacter aurantiacus</name>
    <dbReference type="NCBI Taxonomy" id="2801330"/>
    <lineage>
        <taxon>Bacteria</taxon>
        <taxon>Pseudomonadati</taxon>
        <taxon>Pseudomonadota</taxon>
        <taxon>Betaproteobacteria</taxon>
        <taxon>Burkholderiales</taxon>
        <taxon>Comamonadaceae</taxon>
        <taxon>Ramlibacter</taxon>
    </lineage>
</organism>
<keyword evidence="2" id="KW-0560">Oxidoreductase</keyword>
<evidence type="ECO:0000256" key="2">
    <source>
        <dbReference type="ARBA" id="ARBA00023002"/>
    </source>
</evidence>
<dbReference type="SUPFAM" id="SSF51735">
    <property type="entry name" value="NAD(P)-binding Rossmann-fold domains"/>
    <property type="match status" value="1"/>
</dbReference>
<evidence type="ECO:0000313" key="4">
    <source>
        <dbReference type="EMBL" id="MBL0418748.1"/>
    </source>
</evidence>
<evidence type="ECO:0000256" key="1">
    <source>
        <dbReference type="ARBA" id="ARBA00006484"/>
    </source>
</evidence>
<dbReference type="PANTHER" id="PTHR44196">
    <property type="entry name" value="DEHYDROGENASE/REDUCTASE SDR FAMILY MEMBER 7B"/>
    <property type="match status" value="1"/>
</dbReference>
<protein>
    <submittedName>
        <fullName evidence="4">SDR family oxidoreductase</fullName>
    </submittedName>
</protein>
<dbReference type="PRINTS" id="PR00081">
    <property type="entry name" value="GDHRDH"/>
</dbReference>
<dbReference type="Proteomes" id="UP000613011">
    <property type="component" value="Unassembled WGS sequence"/>
</dbReference>
<reference evidence="4" key="1">
    <citation type="submission" date="2021-01" db="EMBL/GenBank/DDBJ databases">
        <title>Ramlibacter sp. strain AW1 16S ribosomal RNA gene Genome sequencing and assembly.</title>
        <authorList>
            <person name="Kang M."/>
        </authorList>
    </citation>
    <scope>NUCLEOTIDE SEQUENCE</scope>
    <source>
        <strain evidence="4">AW1</strain>
    </source>
</reference>
<dbReference type="PROSITE" id="PS00061">
    <property type="entry name" value="ADH_SHORT"/>
    <property type="match status" value="1"/>
</dbReference>
<dbReference type="GO" id="GO:0016020">
    <property type="term" value="C:membrane"/>
    <property type="evidence" value="ECO:0007669"/>
    <property type="project" value="TreeGrafter"/>
</dbReference>
<sequence>MKAREARVLLTGATGGIGRHVAARLVDAGASVLLAGRSPAQLAALARDLGGAGRERCDWHEVDLLAPVSIETLAGAAIPWRCNVVVHAAGAPAFGAVSSLAPPTVQRVMATNLVAPMLLTEALLPHLGRQPRSQVLFVGSVLGAIGLPGHAAYCASKFGLRGYAQALRRELDGGPVRVQYLGPRSTRTSFNEAAVEAYNRATGTAMDDPARVAMALLRQLEDEASERFLGFPERLGVRLNGAVPGLLDRIFAPHRRALAQARADEVQQGGTP</sequence>
<proteinExistence type="inferred from homology"/>
<evidence type="ECO:0000313" key="5">
    <source>
        <dbReference type="Proteomes" id="UP000613011"/>
    </source>
</evidence>
<dbReference type="InterPro" id="IPR057326">
    <property type="entry name" value="KR_dom"/>
</dbReference>
<dbReference type="Pfam" id="PF00106">
    <property type="entry name" value="adh_short"/>
    <property type="match status" value="1"/>
</dbReference>
<dbReference type="InterPro" id="IPR002347">
    <property type="entry name" value="SDR_fam"/>
</dbReference>
<accession>A0A937D4C2</accession>
<keyword evidence="5" id="KW-1185">Reference proteome</keyword>
<dbReference type="RefSeq" id="WP_201681835.1">
    <property type="nucleotide sequence ID" value="NZ_JAEQNA010000001.1"/>
</dbReference>
<feature type="domain" description="Ketoreductase" evidence="3">
    <location>
        <begin position="6"/>
        <end position="185"/>
    </location>
</feature>